<name>A0ABT5GDJ5_9MICO</name>
<dbReference type="PANTHER" id="PTHR30146">
    <property type="entry name" value="LACI-RELATED TRANSCRIPTIONAL REPRESSOR"/>
    <property type="match status" value="1"/>
</dbReference>
<proteinExistence type="predicted"/>
<evidence type="ECO:0000256" key="3">
    <source>
        <dbReference type="ARBA" id="ARBA00023163"/>
    </source>
</evidence>
<dbReference type="SUPFAM" id="SSF53822">
    <property type="entry name" value="Periplasmic binding protein-like I"/>
    <property type="match status" value="1"/>
</dbReference>
<dbReference type="EMBL" id="JAPFQL010000009">
    <property type="protein sequence ID" value="MDC5696308.1"/>
    <property type="molecule type" value="Genomic_DNA"/>
</dbReference>
<protein>
    <submittedName>
        <fullName evidence="5">LacI family transcriptional regulator</fullName>
    </submittedName>
</protein>
<dbReference type="PROSITE" id="PS50932">
    <property type="entry name" value="HTH_LACI_2"/>
    <property type="match status" value="1"/>
</dbReference>
<dbReference type="SUPFAM" id="SSF47413">
    <property type="entry name" value="lambda repressor-like DNA-binding domains"/>
    <property type="match status" value="1"/>
</dbReference>
<dbReference type="Gene3D" id="1.10.260.40">
    <property type="entry name" value="lambda repressor-like DNA-binding domains"/>
    <property type="match status" value="1"/>
</dbReference>
<evidence type="ECO:0000313" key="6">
    <source>
        <dbReference type="Proteomes" id="UP001150259"/>
    </source>
</evidence>
<dbReference type="Pfam" id="PF13377">
    <property type="entry name" value="Peripla_BP_3"/>
    <property type="match status" value="1"/>
</dbReference>
<evidence type="ECO:0000259" key="4">
    <source>
        <dbReference type="PROSITE" id="PS50932"/>
    </source>
</evidence>
<dbReference type="InterPro" id="IPR010982">
    <property type="entry name" value="Lambda_DNA-bd_dom_sf"/>
</dbReference>
<dbReference type="RefSeq" id="WP_272460883.1">
    <property type="nucleotide sequence ID" value="NZ_JAPFQL010000009.1"/>
</dbReference>
<accession>A0ABT5GDJ5</accession>
<evidence type="ECO:0000313" key="5">
    <source>
        <dbReference type="EMBL" id="MDC5696308.1"/>
    </source>
</evidence>
<gene>
    <name evidence="5" type="ORF">OO014_03495</name>
</gene>
<sequence>MSLCQGWGFPLSSLSDGVRRATAKDVAKAAGVSRTSVSFAFNDPARLGDATRQRILKAAEELGYRPDPVARMLVHGRTNSLGILLPQDIPQAMENPYYTQFIIGVGQVCHQEGYTLLLVPPLRNSMLEAIPYAAVDGFIVSGLEKDRGEVAELERRGIPYVLVDSDGDHTSPSVEVDDTAGAAAMMTHLLDLGHRRIAILAFESGPENAAGEYRGPLGRRVTGIDQALAAVGLSRDNDNVTLTEVPCTRAEGYKAGLELLRGTNRPTAVFALSDILAAGVLDAAYELGVAVPAEVSVAGFDDQPEAMWVRPRLSTVRQPTEAKGRVAADFLVSTIHGNARHPHQKLHTAVIVRESTAPPPRSAEPSPEAIAMA</sequence>
<keyword evidence="6" id="KW-1185">Reference proteome</keyword>
<evidence type="ECO:0000256" key="1">
    <source>
        <dbReference type="ARBA" id="ARBA00023015"/>
    </source>
</evidence>
<evidence type="ECO:0000256" key="2">
    <source>
        <dbReference type="ARBA" id="ARBA00023125"/>
    </source>
</evidence>
<dbReference type="InterPro" id="IPR000843">
    <property type="entry name" value="HTH_LacI"/>
</dbReference>
<reference evidence="5 6" key="1">
    <citation type="submission" date="2022-11" db="EMBL/GenBank/DDBJ databases">
        <title>Anaerobic phenanthrene biodegradation by a DNRA strain PheN6.</title>
        <authorList>
            <person name="Zhang Z."/>
        </authorList>
    </citation>
    <scope>NUCLEOTIDE SEQUENCE [LARGE SCALE GENOMIC DNA]</scope>
    <source>
        <strain evidence="5 6">PheN6</strain>
    </source>
</reference>
<keyword evidence="2" id="KW-0238">DNA-binding</keyword>
<dbReference type="Pfam" id="PF00356">
    <property type="entry name" value="LacI"/>
    <property type="match status" value="1"/>
</dbReference>
<dbReference type="CDD" id="cd06279">
    <property type="entry name" value="PBP1_LacI-like"/>
    <property type="match status" value="1"/>
</dbReference>
<dbReference type="Gene3D" id="3.40.50.2300">
    <property type="match status" value="2"/>
</dbReference>
<organism evidence="5 6">
    <name type="scientific">Intrasporangium calvum</name>
    <dbReference type="NCBI Taxonomy" id="53358"/>
    <lineage>
        <taxon>Bacteria</taxon>
        <taxon>Bacillati</taxon>
        <taxon>Actinomycetota</taxon>
        <taxon>Actinomycetes</taxon>
        <taxon>Micrococcales</taxon>
        <taxon>Intrasporangiaceae</taxon>
        <taxon>Intrasporangium</taxon>
    </lineage>
</organism>
<dbReference type="Proteomes" id="UP001150259">
    <property type="component" value="Unassembled WGS sequence"/>
</dbReference>
<dbReference type="InterPro" id="IPR046335">
    <property type="entry name" value="LacI/GalR-like_sensor"/>
</dbReference>
<feature type="domain" description="HTH lacI-type" evidence="4">
    <location>
        <begin position="21"/>
        <end position="75"/>
    </location>
</feature>
<keyword evidence="3" id="KW-0804">Transcription</keyword>
<comment type="caution">
    <text evidence="5">The sequence shown here is derived from an EMBL/GenBank/DDBJ whole genome shotgun (WGS) entry which is preliminary data.</text>
</comment>
<dbReference type="CDD" id="cd01392">
    <property type="entry name" value="HTH_LacI"/>
    <property type="match status" value="1"/>
</dbReference>
<dbReference type="SMART" id="SM00354">
    <property type="entry name" value="HTH_LACI"/>
    <property type="match status" value="1"/>
</dbReference>
<keyword evidence="1" id="KW-0805">Transcription regulation</keyword>
<dbReference type="PANTHER" id="PTHR30146:SF138">
    <property type="entry name" value="TRANSCRIPTIONAL REGULATORY PROTEIN"/>
    <property type="match status" value="1"/>
</dbReference>
<dbReference type="InterPro" id="IPR028082">
    <property type="entry name" value="Peripla_BP_I"/>
</dbReference>